<accession>A0A166JWH8</accession>
<dbReference type="OrthoDB" id="3258722at2759"/>
<sequence length="138" mass="14836">MLQATTKLPSRVQPVITRHFVGRAKELLEIHRAFNTPCDANRPARYALCGPGGVGKSQLALQYAERAYAQGRYLHVFYITASTAGHIRDGLAHILCLVQKPDYTRTKSGGAGGPAVAGQCGPCHRMAADCRPCRAGFG</sequence>
<dbReference type="SUPFAM" id="SSF52540">
    <property type="entry name" value="P-loop containing nucleoside triphosphate hydrolases"/>
    <property type="match status" value="1"/>
</dbReference>
<keyword evidence="2" id="KW-1185">Reference proteome</keyword>
<dbReference type="Proteomes" id="UP000076532">
    <property type="component" value="Unassembled WGS sequence"/>
</dbReference>
<proteinExistence type="predicted"/>
<protein>
    <recommendedName>
        <fullName evidence="3">Orc1-like AAA ATPase domain-containing protein</fullName>
    </recommendedName>
</protein>
<name>A0A166JWH8_9AGAM</name>
<evidence type="ECO:0000313" key="2">
    <source>
        <dbReference type="Proteomes" id="UP000076532"/>
    </source>
</evidence>
<evidence type="ECO:0000313" key="1">
    <source>
        <dbReference type="EMBL" id="KZP21285.1"/>
    </source>
</evidence>
<dbReference type="EMBL" id="KV417548">
    <property type="protein sequence ID" value="KZP21285.1"/>
    <property type="molecule type" value="Genomic_DNA"/>
</dbReference>
<evidence type="ECO:0008006" key="3">
    <source>
        <dbReference type="Google" id="ProtNLM"/>
    </source>
</evidence>
<gene>
    <name evidence="1" type="ORF">FIBSPDRAFT_860739</name>
</gene>
<organism evidence="1 2">
    <name type="scientific">Athelia psychrophila</name>
    <dbReference type="NCBI Taxonomy" id="1759441"/>
    <lineage>
        <taxon>Eukaryota</taxon>
        <taxon>Fungi</taxon>
        <taxon>Dikarya</taxon>
        <taxon>Basidiomycota</taxon>
        <taxon>Agaricomycotina</taxon>
        <taxon>Agaricomycetes</taxon>
        <taxon>Agaricomycetidae</taxon>
        <taxon>Atheliales</taxon>
        <taxon>Atheliaceae</taxon>
        <taxon>Athelia</taxon>
    </lineage>
</organism>
<dbReference type="Gene3D" id="3.40.50.300">
    <property type="entry name" value="P-loop containing nucleotide triphosphate hydrolases"/>
    <property type="match status" value="1"/>
</dbReference>
<dbReference type="AlphaFoldDB" id="A0A166JWH8"/>
<reference evidence="1 2" key="1">
    <citation type="journal article" date="2016" name="Mol. Biol. Evol.">
        <title>Comparative Genomics of Early-Diverging Mushroom-Forming Fungi Provides Insights into the Origins of Lignocellulose Decay Capabilities.</title>
        <authorList>
            <person name="Nagy L.G."/>
            <person name="Riley R."/>
            <person name="Tritt A."/>
            <person name="Adam C."/>
            <person name="Daum C."/>
            <person name="Floudas D."/>
            <person name="Sun H."/>
            <person name="Yadav J.S."/>
            <person name="Pangilinan J."/>
            <person name="Larsson K.H."/>
            <person name="Matsuura K."/>
            <person name="Barry K."/>
            <person name="Labutti K."/>
            <person name="Kuo R."/>
            <person name="Ohm R.A."/>
            <person name="Bhattacharya S.S."/>
            <person name="Shirouzu T."/>
            <person name="Yoshinaga Y."/>
            <person name="Martin F.M."/>
            <person name="Grigoriev I.V."/>
            <person name="Hibbett D.S."/>
        </authorList>
    </citation>
    <scope>NUCLEOTIDE SEQUENCE [LARGE SCALE GENOMIC DNA]</scope>
    <source>
        <strain evidence="1 2">CBS 109695</strain>
    </source>
</reference>
<dbReference type="InterPro" id="IPR027417">
    <property type="entry name" value="P-loop_NTPase"/>
</dbReference>